<dbReference type="EMBL" id="CAJOBH010047708">
    <property type="protein sequence ID" value="CAF4363307.1"/>
    <property type="molecule type" value="Genomic_DNA"/>
</dbReference>
<dbReference type="EMBL" id="CAJNOW010002793">
    <property type="protein sequence ID" value="CAF1364090.1"/>
    <property type="molecule type" value="Genomic_DNA"/>
</dbReference>
<evidence type="ECO:0000313" key="1">
    <source>
        <dbReference type="EMBL" id="CAF1171074.1"/>
    </source>
</evidence>
<sequence>MGFVHLYGYQNYKKNQIAISSIIYGPTPVYTGAWRSLIEYVLAEPVTGETVTDWNGHRLDQLPVKRPPVRPVTGETVTDWNGHRLDQLPVERLPVGPVTGETVTG</sequence>
<name>A0A815IEX4_9BILA</name>
<dbReference type="Proteomes" id="UP000663855">
    <property type="component" value="Unassembled WGS sequence"/>
</dbReference>
<organism evidence="2 4">
    <name type="scientific">Rotaria magnacalcarata</name>
    <dbReference type="NCBI Taxonomy" id="392030"/>
    <lineage>
        <taxon>Eukaryota</taxon>
        <taxon>Metazoa</taxon>
        <taxon>Spiralia</taxon>
        <taxon>Gnathifera</taxon>
        <taxon>Rotifera</taxon>
        <taxon>Eurotatoria</taxon>
        <taxon>Bdelloidea</taxon>
        <taxon>Philodinida</taxon>
        <taxon>Philodinidae</taxon>
        <taxon>Rotaria</taxon>
    </lineage>
</organism>
<evidence type="ECO:0000313" key="3">
    <source>
        <dbReference type="EMBL" id="CAF4363307.1"/>
    </source>
</evidence>
<accession>A0A815IEX4</accession>
<dbReference type="EMBL" id="CAJNOV010004327">
    <property type="protein sequence ID" value="CAF1171074.1"/>
    <property type="molecule type" value="Genomic_DNA"/>
</dbReference>
<protein>
    <submittedName>
        <fullName evidence="2">Uncharacterized protein</fullName>
    </submittedName>
</protein>
<dbReference type="Proteomes" id="UP000681967">
    <property type="component" value="Unassembled WGS sequence"/>
</dbReference>
<evidence type="ECO:0000313" key="4">
    <source>
        <dbReference type="Proteomes" id="UP000663834"/>
    </source>
</evidence>
<evidence type="ECO:0000313" key="2">
    <source>
        <dbReference type="EMBL" id="CAF1364090.1"/>
    </source>
</evidence>
<comment type="caution">
    <text evidence="2">The sequence shown here is derived from an EMBL/GenBank/DDBJ whole genome shotgun (WGS) entry which is preliminary data.</text>
</comment>
<dbReference type="AlphaFoldDB" id="A0A815IEX4"/>
<gene>
    <name evidence="3" type="ORF">BYL167_LOCUS29995</name>
    <name evidence="1" type="ORF">CJN711_LOCUS10507</name>
    <name evidence="2" type="ORF">KQP761_LOCUS7881</name>
</gene>
<dbReference type="Proteomes" id="UP000663834">
    <property type="component" value="Unassembled WGS sequence"/>
</dbReference>
<proteinExistence type="predicted"/>
<reference evidence="2" key="1">
    <citation type="submission" date="2021-02" db="EMBL/GenBank/DDBJ databases">
        <authorList>
            <person name="Nowell W R."/>
        </authorList>
    </citation>
    <scope>NUCLEOTIDE SEQUENCE</scope>
</reference>